<dbReference type="Proteomes" id="UP000318538">
    <property type="component" value="Chromosome"/>
</dbReference>
<dbReference type="EMBL" id="CP036525">
    <property type="protein sequence ID" value="QDT04345.1"/>
    <property type="molecule type" value="Genomic_DNA"/>
</dbReference>
<proteinExistence type="predicted"/>
<accession>A0A517NB34</accession>
<protein>
    <submittedName>
        <fullName evidence="1">Uncharacterized protein</fullName>
    </submittedName>
</protein>
<evidence type="ECO:0000313" key="1">
    <source>
        <dbReference type="EMBL" id="QDT04345.1"/>
    </source>
</evidence>
<dbReference type="AlphaFoldDB" id="A0A517NB34"/>
<gene>
    <name evidence="1" type="ORF">K227x_27360</name>
</gene>
<name>A0A517NB34_9BACT</name>
<dbReference type="KEGG" id="rlc:K227x_27360"/>
<organism evidence="1 2">
    <name type="scientific">Rubripirellula lacrimiformis</name>
    <dbReference type="NCBI Taxonomy" id="1930273"/>
    <lineage>
        <taxon>Bacteria</taxon>
        <taxon>Pseudomonadati</taxon>
        <taxon>Planctomycetota</taxon>
        <taxon>Planctomycetia</taxon>
        <taxon>Pirellulales</taxon>
        <taxon>Pirellulaceae</taxon>
        <taxon>Rubripirellula</taxon>
    </lineage>
</organism>
<reference evidence="1 2" key="1">
    <citation type="submission" date="2019-02" db="EMBL/GenBank/DDBJ databases">
        <title>Deep-cultivation of Planctomycetes and their phenomic and genomic characterization uncovers novel biology.</title>
        <authorList>
            <person name="Wiegand S."/>
            <person name="Jogler M."/>
            <person name="Boedeker C."/>
            <person name="Pinto D."/>
            <person name="Vollmers J."/>
            <person name="Rivas-Marin E."/>
            <person name="Kohn T."/>
            <person name="Peeters S.H."/>
            <person name="Heuer A."/>
            <person name="Rast P."/>
            <person name="Oberbeckmann S."/>
            <person name="Bunk B."/>
            <person name="Jeske O."/>
            <person name="Meyerdierks A."/>
            <person name="Storesund J.E."/>
            <person name="Kallscheuer N."/>
            <person name="Luecker S."/>
            <person name="Lage O.M."/>
            <person name="Pohl T."/>
            <person name="Merkel B.J."/>
            <person name="Hornburger P."/>
            <person name="Mueller R.-W."/>
            <person name="Bruemmer F."/>
            <person name="Labrenz M."/>
            <person name="Spormann A.M."/>
            <person name="Op den Camp H."/>
            <person name="Overmann J."/>
            <person name="Amann R."/>
            <person name="Jetten M.S.M."/>
            <person name="Mascher T."/>
            <person name="Medema M.H."/>
            <person name="Devos D.P."/>
            <person name="Kaster A.-K."/>
            <person name="Ovreas L."/>
            <person name="Rohde M."/>
            <person name="Galperin M.Y."/>
            <person name="Jogler C."/>
        </authorList>
    </citation>
    <scope>NUCLEOTIDE SEQUENCE [LARGE SCALE GENOMIC DNA]</scope>
    <source>
        <strain evidence="1 2">K22_7</strain>
    </source>
</reference>
<keyword evidence="2" id="KW-1185">Reference proteome</keyword>
<sequence>MTPIDVPFELIHADPESPADRKLCNHCLEPINQGYKCADCIMYLSRFHSDTPTKALLKDFHSSTHSSRVQNLARIGVDQQAESRMKLIRENVGRSWRKHLEQTTSPAGVLVTKNGHCYHRQGCTYARHAMRYTRSSAVTFLRPCSYCH</sequence>
<evidence type="ECO:0000313" key="2">
    <source>
        <dbReference type="Proteomes" id="UP000318538"/>
    </source>
</evidence>